<feature type="domain" description="TssC1 C-terminal" evidence="2">
    <location>
        <begin position="337"/>
        <end position="447"/>
    </location>
</feature>
<dbReference type="PANTHER" id="PTHR35565:SF3">
    <property type="entry name" value="TYPE VI SECRETION SYSTEM SHEATH PROTEIN TSSC1"/>
    <property type="match status" value="1"/>
</dbReference>
<dbReference type="Pfam" id="PF05943">
    <property type="entry name" value="VipB"/>
    <property type="match status" value="1"/>
</dbReference>
<protein>
    <submittedName>
        <fullName evidence="3">Type VI secretion system contractile sheath large subunit</fullName>
    </submittedName>
</protein>
<evidence type="ECO:0000313" key="4">
    <source>
        <dbReference type="Proteomes" id="UP000592216"/>
    </source>
</evidence>
<proteinExistence type="predicted"/>
<dbReference type="Proteomes" id="UP000592216">
    <property type="component" value="Unassembled WGS sequence"/>
</dbReference>
<feature type="domain" description="TssC1 N-terminal" evidence="1">
    <location>
        <begin position="35"/>
        <end position="332"/>
    </location>
</feature>
<dbReference type="InterPro" id="IPR044032">
    <property type="entry name" value="TssC1_C"/>
</dbReference>
<dbReference type="PANTHER" id="PTHR35565">
    <property type="entry name" value="CYTOPLASMIC PROTEIN-RELATED"/>
    <property type="match status" value="1"/>
</dbReference>
<dbReference type="Pfam" id="PF18945">
    <property type="entry name" value="VipB_2"/>
    <property type="match status" value="1"/>
</dbReference>
<evidence type="ECO:0000259" key="1">
    <source>
        <dbReference type="Pfam" id="PF05943"/>
    </source>
</evidence>
<organism evidence="3 4">
    <name type="scientific">Donghicola mangrovi</name>
    <dbReference type="NCBI Taxonomy" id="2729614"/>
    <lineage>
        <taxon>Bacteria</taxon>
        <taxon>Pseudomonadati</taxon>
        <taxon>Pseudomonadota</taxon>
        <taxon>Alphaproteobacteria</taxon>
        <taxon>Rhodobacterales</taxon>
        <taxon>Roseobacteraceae</taxon>
        <taxon>Donghicola</taxon>
    </lineage>
</organism>
<dbReference type="AlphaFoldDB" id="A0A850Q235"/>
<dbReference type="InterPro" id="IPR044031">
    <property type="entry name" value="TssC1_N"/>
</dbReference>
<accession>A0A850Q235</accession>
<name>A0A850Q235_9RHOB</name>
<dbReference type="EMBL" id="JABCJE010000002">
    <property type="protein sequence ID" value="NVO23024.1"/>
    <property type="molecule type" value="Genomic_DNA"/>
</dbReference>
<comment type="caution">
    <text evidence="3">The sequence shown here is derived from an EMBL/GenBank/DDBJ whole genome shotgun (WGS) entry which is preliminary data.</text>
</comment>
<sequence length="456" mass="50131">MVDLDTDMDQGTAEIVARLLAECRDTAGFRARLGRMIVGIDQTLSDQLTAIIDAPPFAALEAAWRGVSSVVHEAAGATDIKIRLFDMSWAEVSHDLNSASSDRQTVLYRNIGLKELETPGGQPFGLVLVDHGLSMDIDTDYDEFYTAQLLCALGENCACPVVMGVDRDFFGEDDAAWMSDLRRIGSILGSDDYEGWHRLRQIPSARFLGLVWPDVLARGRYQDLDIGFRFMQRPSSSEGLWQLGIYSFARTVVAEYRRCAWFGFLKLIGDRTGQGAVLGADTSPVPAATHRPAVGRTRATHGVGRFLSEAGFIPLCESTKSHSLYFVGNRSVCDTRANPAAEVLTQIQSVLIACRMVHYIKVQIRALIGQIKTASECELVLNNWLQNYCSNLAEAAPEILAKYPLRDARVSVSDMAGEQGRFACDILIKPQYQIDHMVSEIRLATELGAPSARGAS</sequence>
<dbReference type="InterPro" id="IPR010269">
    <property type="entry name" value="T6SS_TssC-like"/>
</dbReference>
<evidence type="ECO:0000313" key="3">
    <source>
        <dbReference type="EMBL" id="NVO23024.1"/>
    </source>
</evidence>
<evidence type="ECO:0000259" key="2">
    <source>
        <dbReference type="Pfam" id="PF18945"/>
    </source>
</evidence>
<gene>
    <name evidence="3" type="ORF">HJ536_06610</name>
</gene>
<reference evidence="3 4" key="1">
    <citation type="submission" date="2020-04" db="EMBL/GenBank/DDBJ databases">
        <title>Donghicola sp., a member of the Rhodobacteraceae family isolated from mangrove forest in Thailand.</title>
        <authorList>
            <person name="Charoenyingcharoen P."/>
            <person name="Yukphan P."/>
        </authorList>
    </citation>
    <scope>NUCLEOTIDE SEQUENCE [LARGE SCALE GENOMIC DNA]</scope>
    <source>
        <strain evidence="3 4">B5-SW-15</strain>
    </source>
</reference>
<dbReference type="RefSeq" id="WP_177157111.1">
    <property type="nucleotide sequence ID" value="NZ_JABCJE010000002.1"/>
</dbReference>